<dbReference type="PANTHER" id="PTHR10655:SF67">
    <property type="entry name" value="PHOSPHOLIPASE_CARBOXYLESTERASE SUPERFAMILY (AFU_ORTHOLOGUE AFUA_5G09340)"/>
    <property type="match status" value="1"/>
</dbReference>
<evidence type="ECO:0000313" key="3">
    <source>
        <dbReference type="EMBL" id="KAJ3185422.1"/>
    </source>
</evidence>
<dbReference type="PANTHER" id="PTHR10655">
    <property type="entry name" value="LYSOPHOSPHOLIPASE-RELATED"/>
    <property type="match status" value="1"/>
</dbReference>
<protein>
    <recommendedName>
        <fullName evidence="2">Phospholipase/carboxylesterase/thioesterase domain-containing protein</fullName>
    </recommendedName>
</protein>
<feature type="domain" description="Phospholipase/carboxylesterase/thioesterase" evidence="2">
    <location>
        <begin position="30"/>
        <end position="256"/>
    </location>
</feature>
<dbReference type="Proteomes" id="UP001212152">
    <property type="component" value="Unassembled WGS sequence"/>
</dbReference>
<dbReference type="Pfam" id="PF02230">
    <property type="entry name" value="Abhydrolase_2"/>
    <property type="match status" value="1"/>
</dbReference>
<dbReference type="GO" id="GO:0008474">
    <property type="term" value="F:palmitoyl-(protein) hydrolase activity"/>
    <property type="evidence" value="ECO:0007669"/>
    <property type="project" value="TreeGrafter"/>
</dbReference>
<evidence type="ECO:0000313" key="4">
    <source>
        <dbReference type="Proteomes" id="UP001212152"/>
    </source>
</evidence>
<dbReference type="InterPro" id="IPR003140">
    <property type="entry name" value="PLipase/COase/thioEstase"/>
</dbReference>
<dbReference type="InterPro" id="IPR050565">
    <property type="entry name" value="LYPA1-2/EST-like"/>
</dbReference>
<dbReference type="SUPFAM" id="SSF53474">
    <property type="entry name" value="alpha/beta-Hydrolases"/>
    <property type="match status" value="1"/>
</dbReference>
<dbReference type="InterPro" id="IPR029058">
    <property type="entry name" value="AB_hydrolase_fold"/>
</dbReference>
<organism evidence="3 4">
    <name type="scientific">Geranomyces variabilis</name>
    <dbReference type="NCBI Taxonomy" id="109894"/>
    <lineage>
        <taxon>Eukaryota</taxon>
        <taxon>Fungi</taxon>
        <taxon>Fungi incertae sedis</taxon>
        <taxon>Chytridiomycota</taxon>
        <taxon>Chytridiomycota incertae sedis</taxon>
        <taxon>Chytridiomycetes</taxon>
        <taxon>Spizellomycetales</taxon>
        <taxon>Powellomycetaceae</taxon>
        <taxon>Geranomyces</taxon>
    </lineage>
</organism>
<reference evidence="3" key="1">
    <citation type="submission" date="2020-05" db="EMBL/GenBank/DDBJ databases">
        <title>Phylogenomic resolution of chytrid fungi.</title>
        <authorList>
            <person name="Stajich J.E."/>
            <person name="Amses K."/>
            <person name="Simmons R."/>
            <person name="Seto K."/>
            <person name="Myers J."/>
            <person name="Bonds A."/>
            <person name="Quandt C.A."/>
            <person name="Barry K."/>
            <person name="Liu P."/>
            <person name="Grigoriev I."/>
            <person name="Longcore J.E."/>
            <person name="James T.Y."/>
        </authorList>
    </citation>
    <scope>NUCLEOTIDE SEQUENCE</scope>
    <source>
        <strain evidence="3">JEL0379</strain>
    </source>
</reference>
<proteinExistence type="inferred from homology"/>
<dbReference type="GO" id="GO:0005737">
    <property type="term" value="C:cytoplasm"/>
    <property type="evidence" value="ECO:0007669"/>
    <property type="project" value="TreeGrafter"/>
</dbReference>
<evidence type="ECO:0000259" key="2">
    <source>
        <dbReference type="Pfam" id="PF02230"/>
    </source>
</evidence>
<keyword evidence="4" id="KW-1185">Reference proteome</keyword>
<dbReference type="GO" id="GO:0052689">
    <property type="term" value="F:carboxylic ester hydrolase activity"/>
    <property type="evidence" value="ECO:0007669"/>
    <property type="project" value="TreeGrafter"/>
</dbReference>
<evidence type="ECO:0000256" key="1">
    <source>
        <dbReference type="ARBA" id="ARBA00006499"/>
    </source>
</evidence>
<gene>
    <name evidence="3" type="ORF">HDU87_000041</name>
</gene>
<dbReference type="Gene3D" id="3.40.50.1820">
    <property type="entry name" value="alpha/beta hydrolase"/>
    <property type="match status" value="1"/>
</dbReference>
<dbReference type="EMBL" id="JADGJQ010000001">
    <property type="protein sequence ID" value="KAJ3185422.1"/>
    <property type="molecule type" value="Genomic_DNA"/>
</dbReference>
<comment type="similarity">
    <text evidence="1">Belongs to the AB hydrolase superfamily. AB hydrolase 2 family.</text>
</comment>
<accession>A0AAD5TS93</accession>
<comment type="caution">
    <text evidence="3">The sequence shown here is derived from an EMBL/GenBank/DDBJ whole genome shotgun (WGS) entry which is preliminary data.</text>
</comment>
<sequence length="279" mass="29861">MSTTKNYTRPAPAAFPGLDFIYRSSGDGVDENLLVLFHGMGDLPANFIQFAIKMNLPQTALLALKAPLPVPFHEGTCWAPVYDYDGNEHPPSSPKMRQAVVKTRNLVSDFLSQRVLAPADTPPNDRRLWWPARNVFLLGFSQGGAAAMDVALFGGLGSSGGSSGVSSSSLGGTISISGWPSEASYAGSSLPKLNPGQKILVTQGDRDDVVDNWKSEAEFWKRALTGNGHLAVQIIPGKGHSMPTGAVEMRAIMSFLGPNLVLRNLALESMADVYEVKTS</sequence>
<dbReference type="AlphaFoldDB" id="A0AAD5TS93"/>
<name>A0AAD5TS93_9FUNG</name>